<gene>
    <name evidence="3" type="ORF">QCN29_34990</name>
</gene>
<keyword evidence="1 2" id="KW-0732">Signal</keyword>
<evidence type="ECO:0000256" key="2">
    <source>
        <dbReference type="SAM" id="SignalP"/>
    </source>
</evidence>
<dbReference type="Proteomes" id="UP001223144">
    <property type="component" value="Unassembled WGS sequence"/>
</dbReference>
<organism evidence="3 4">
    <name type="scientific">Streptomyces chengmaiensis</name>
    <dbReference type="NCBI Taxonomy" id="3040919"/>
    <lineage>
        <taxon>Bacteria</taxon>
        <taxon>Bacillati</taxon>
        <taxon>Actinomycetota</taxon>
        <taxon>Actinomycetes</taxon>
        <taxon>Kitasatosporales</taxon>
        <taxon>Streptomycetaceae</taxon>
        <taxon>Streptomyces</taxon>
    </lineage>
</organism>
<evidence type="ECO:0000313" key="4">
    <source>
        <dbReference type="Proteomes" id="UP001223144"/>
    </source>
</evidence>
<reference evidence="3 4" key="1">
    <citation type="submission" date="2023-04" db="EMBL/GenBank/DDBJ databases">
        <title>Streptomyces chengmaiensis sp. nov. isolated from the stem of mangrove plant in Hainan.</title>
        <authorList>
            <person name="Huang X."/>
            <person name="Zhou S."/>
            <person name="Chu X."/>
            <person name="Xie Y."/>
            <person name="Lin Y."/>
        </authorList>
    </citation>
    <scope>NUCLEOTIDE SEQUENCE [LARGE SCALE GENOMIC DNA]</scope>
    <source>
        <strain evidence="3 4">HNM0663</strain>
    </source>
</reference>
<dbReference type="InterPro" id="IPR029050">
    <property type="entry name" value="Immunoprotect_excell_Ig-like"/>
</dbReference>
<name>A0ABT6HZT6_9ACTN</name>
<feature type="chain" id="PRO_5046548221" description="DUF4352 domain-containing protein" evidence="2">
    <location>
        <begin position="21"/>
        <end position="247"/>
    </location>
</feature>
<proteinExistence type="predicted"/>
<evidence type="ECO:0000313" key="3">
    <source>
        <dbReference type="EMBL" id="MDH2393872.1"/>
    </source>
</evidence>
<accession>A0ABT6HZT6</accession>
<dbReference type="RefSeq" id="WP_279933238.1">
    <property type="nucleotide sequence ID" value="NZ_JARWBG010000088.1"/>
</dbReference>
<dbReference type="PROSITE" id="PS51257">
    <property type="entry name" value="PROKAR_LIPOPROTEIN"/>
    <property type="match status" value="1"/>
</dbReference>
<dbReference type="EMBL" id="JARWBG010000088">
    <property type="protein sequence ID" value="MDH2393872.1"/>
    <property type="molecule type" value="Genomic_DNA"/>
</dbReference>
<evidence type="ECO:0008006" key="5">
    <source>
        <dbReference type="Google" id="ProtNLM"/>
    </source>
</evidence>
<evidence type="ECO:0000256" key="1">
    <source>
        <dbReference type="ARBA" id="ARBA00022729"/>
    </source>
</evidence>
<keyword evidence="4" id="KW-1185">Reference proteome</keyword>
<comment type="caution">
    <text evidence="3">The sequence shown here is derived from an EMBL/GenBank/DDBJ whole genome shotgun (WGS) entry which is preliminary data.</text>
</comment>
<feature type="signal peptide" evidence="2">
    <location>
        <begin position="1"/>
        <end position="20"/>
    </location>
</feature>
<sequence length="247" mass="26188">MYARSIVAAALLVASLAACGSSNDSKPAAAPSTSEAAATEAGISKECADAVFDLMIDQVNGADTPDSRPDSCANLTDEQWSQAVDEAGDKVLAAGGATGGGADTQAPTEAEFKVGEEARNRGTVVTIKKVREANSITFDGAVKQAGADAKYVILETVVRNETKASMDLTCSLPIVNALIDDQDRRFDTIEDLDYVPGNPECNAELQPGFKDDMKFVYRVPKDAKIVLWEFEEYDLEADPAPSLVDLT</sequence>
<protein>
    <recommendedName>
        <fullName evidence="5">DUF4352 domain-containing protein</fullName>
    </recommendedName>
</protein>
<dbReference type="Gene3D" id="2.60.40.1240">
    <property type="match status" value="1"/>
</dbReference>